<organism evidence="1 2">
    <name type="scientific">Amycolatopsis coloradensis</name>
    <dbReference type="NCBI Taxonomy" id="76021"/>
    <lineage>
        <taxon>Bacteria</taxon>
        <taxon>Bacillati</taxon>
        <taxon>Actinomycetota</taxon>
        <taxon>Actinomycetes</taxon>
        <taxon>Pseudonocardiales</taxon>
        <taxon>Pseudonocardiaceae</taxon>
        <taxon>Amycolatopsis</taxon>
    </lineage>
</organism>
<sequence length="109" mass="11791">MKKNYQSSISGGLSDVIEKRGMTPIGMSGMTSSVAVVDSGFRWRGHLGTITGFAPMPTLRWMGLRDLNMTGVRRSKMPASGLFPMICDALNSSAAFSGCNLGENTIKWR</sequence>
<evidence type="ECO:0000313" key="2">
    <source>
        <dbReference type="Proteomes" id="UP001456344"/>
    </source>
</evidence>
<accession>A0ACD5BA24</accession>
<gene>
    <name evidence="1" type="ORF">LCL61_11055</name>
</gene>
<keyword evidence="2" id="KW-1185">Reference proteome</keyword>
<reference evidence="1" key="1">
    <citation type="submission" date="2023-10" db="EMBL/GenBank/DDBJ databases">
        <title>Whole genome sequencing of actinobacterial strain Amycolatopsis sp. (BCA-696) identifies the underlying plant growth-promoting genes.</title>
        <authorList>
            <person name="Gandham P."/>
            <person name="Vadla N."/>
            <person name="Saji A."/>
            <person name="Srinivas V."/>
            <person name="Ruperao P."/>
            <person name="Selvanayagam S."/>
            <person name="Saxena R.K."/>
            <person name="Rathore A."/>
            <person name="Gopalakrishnan S."/>
            <person name="Thakur V."/>
        </authorList>
    </citation>
    <scope>NUCLEOTIDE SEQUENCE</scope>
    <source>
        <strain evidence="1">BCA-696</strain>
    </source>
</reference>
<dbReference type="EMBL" id="CP150484">
    <property type="protein sequence ID" value="WYW16089.1"/>
    <property type="molecule type" value="Genomic_DNA"/>
</dbReference>
<dbReference type="Proteomes" id="UP001456344">
    <property type="component" value="Chromosome"/>
</dbReference>
<evidence type="ECO:0000313" key="1">
    <source>
        <dbReference type="EMBL" id="WYW16089.1"/>
    </source>
</evidence>
<name>A0ACD5BA24_9PSEU</name>
<protein>
    <submittedName>
        <fullName evidence="1">Uncharacterized protein</fullName>
    </submittedName>
</protein>
<proteinExistence type="predicted"/>